<dbReference type="OrthoDB" id="1715602at2759"/>
<feature type="non-terminal residue" evidence="7">
    <location>
        <position position="1"/>
    </location>
</feature>
<dbReference type="AlphaFoldDB" id="A0A0L6V595"/>
<evidence type="ECO:0000259" key="6">
    <source>
        <dbReference type="Pfam" id="PF05699"/>
    </source>
</evidence>
<evidence type="ECO:0000256" key="5">
    <source>
        <dbReference type="ARBA" id="ARBA00023242"/>
    </source>
</evidence>
<evidence type="ECO:0000256" key="3">
    <source>
        <dbReference type="ARBA" id="ARBA00022771"/>
    </source>
</evidence>
<keyword evidence="5" id="KW-0539">Nucleus</keyword>
<keyword evidence="2" id="KW-0479">Metal-binding</keyword>
<dbReference type="InterPro" id="IPR012337">
    <property type="entry name" value="RNaseH-like_sf"/>
</dbReference>
<dbReference type="PANTHER" id="PTHR46481:SF10">
    <property type="entry name" value="ZINC FINGER BED DOMAIN-CONTAINING PROTEIN 39"/>
    <property type="match status" value="1"/>
</dbReference>
<proteinExistence type="predicted"/>
<evidence type="ECO:0000256" key="4">
    <source>
        <dbReference type="ARBA" id="ARBA00022833"/>
    </source>
</evidence>
<sequence length="206" mass="23526">LAPPENLSFILNNMPEQVEISSSFSRISSLTLYLKRSPQKLASFQEIAKGVLGKKLGMIAHVCTRWNSTFQTLDRAAAAKFMLKHYIVDAFQEEANQFIVNSDYSIQCDEPTNPSRNTIKDGLFKKKKRKPIQFWKTHSSQYLTLANMSRNLLAVPASSAPCERVFSAGRYIQNYTRNRLTLETLESLICLKDWIEHDIVDMDSIT</sequence>
<evidence type="ECO:0000256" key="2">
    <source>
        <dbReference type="ARBA" id="ARBA00022723"/>
    </source>
</evidence>
<dbReference type="Pfam" id="PF05699">
    <property type="entry name" value="Dimer_Tnp_hAT"/>
    <property type="match status" value="1"/>
</dbReference>
<dbReference type="SUPFAM" id="SSF53098">
    <property type="entry name" value="Ribonuclease H-like"/>
    <property type="match status" value="1"/>
</dbReference>
<organism evidence="7 8">
    <name type="scientific">Puccinia sorghi</name>
    <dbReference type="NCBI Taxonomy" id="27349"/>
    <lineage>
        <taxon>Eukaryota</taxon>
        <taxon>Fungi</taxon>
        <taxon>Dikarya</taxon>
        <taxon>Basidiomycota</taxon>
        <taxon>Pucciniomycotina</taxon>
        <taxon>Pucciniomycetes</taxon>
        <taxon>Pucciniales</taxon>
        <taxon>Pucciniaceae</taxon>
        <taxon>Puccinia</taxon>
    </lineage>
</organism>
<protein>
    <recommendedName>
        <fullName evidence="6">HAT C-terminal dimerisation domain-containing protein</fullName>
    </recommendedName>
</protein>
<evidence type="ECO:0000313" key="8">
    <source>
        <dbReference type="Proteomes" id="UP000037035"/>
    </source>
</evidence>
<dbReference type="VEuPathDB" id="FungiDB:VP01_2533g3"/>
<gene>
    <name evidence="7" type="ORF">VP01_2533g3</name>
</gene>
<dbReference type="GO" id="GO:0046983">
    <property type="term" value="F:protein dimerization activity"/>
    <property type="evidence" value="ECO:0007669"/>
    <property type="project" value="InterPro"/>
</dbReference>
<dbReference type="GO" id="GO:0008270">
    <property type="term" value="F:zinc ion binding"/>
    <property type="evidence" value="ECO:0007669"/>
    <property type="project" value="UniProtKB-KW"/>
</dbReference>
<reference evidence="7 8" key="1">
    <citation type="submission" date="2015-08" db="EMBL/GenBank/DDBJ databases">
        <title>Next Generation Sequencing and Analysis of the Genome of Puccinia sorghi L Schw, the Causal Agent of Maize Common Rust.</title>
        <authorList>
            <person name="Rochi L."/>
            <person name="Burguener G."/>
            <person name="Darino M."/>
            <person name="Turjanski A."/>
            <person name="Kreff E."/>
            <person name="Dieguez M.J."/>
            <person name="Sacco F."/>
        </authorList>
    </citation>
    <scope>NUCLEOTIDE SEQUENCE [LARGE SCALE GENOMIC DNA]</scope>
    <source>
        <strain evidence="7 8">RO10H11247</strain>
    </source>
</reference>
<dbReference type="Proteomes" id="UP000037035">
    <property type="component" value="Unassembled WGS sequence"/>
</dbReference>
<dbReference type="STRING" id="27349.A0A0L6V595"/>
<evidence type="ECO:0000256" key="1">
    <source>
        <dbReference type="ARBA" id="ARBA00004123"/>
    </source>
</evidence>
<name>A0A0L6V595_9BASI</name>
<accession>A0A0L6V595</accession>
<comment type="subcellular location">
    <subcellularLocation>
        <location evidence="1">Nucleus</location>
    </subcellularLocation>
</comment>
<evidence type="ECO:0000313" key="7">
    <source>
        <dbReference type="EMBL" id="KNZ55961.1"/>
    </source>
</evidence>
<dbReference type="PANTHER" id="PTHR46481">
    <property type="entry name" value="ZINC FINGER BED DOMAIN-CONTAINING PROTEIN 4"/>
    <property type="match status" value="1"/>
</dbReference>
<dbReference type="InterPro" id="IPR008906">
    <property type="entry name" value="HATC_C_dom"/>
</dbReference>
<dbReference type="GO" id="GO:0005634">
    <property type="term" value="C:nucleus"/>
    <property type="evidence" value="ECO:0007669"/>
    <property type="project" value="UniProtKB-SubCell"/>
</dbReference>
<keyword evidence="4" id="KW-0862">Zinc</keyword>
<feature type="domain" description="HAT C-terminal dimerisation" evidence="6">
    <location>
        <begin position="124"/>
        <end position="195"/>
    </location>
</feature>
<comment type="caution">
    <text evidence="7">The sequence shown here is derived from an EMBL/GenBank/DDBJ whole genome shotgun (WGS) entry which is preliminary data.</text>
</comment>
<keyword evidence="8" id="KW-1185">Reference proteome</keyword>
<keyword evidence="3" id="KW-0863">Zinc-finger</keyword>
<dbReference type="InterPro" id="IPR052035">
    <property type="entry name" value="ZnF_BED_domain_contain"/>
</dbReference>
<dbReference type="EMBL" id="LAVV01007429">
    <property type="protein sequence ID" value="KNZ55961.1"/>
    <property type="molecule type" value="Genomic_DNA"/>
</dbReference>